<gene>
    <name evidence="1" type="ORF">FHR24_001485</name>
</gene>
<dbReference type="RefSeq" id="WP_167186184.1">
    <property type="nucleotide sequence ID" value="NZ_JAASQL010000001.1"/>
</dbReference>
<protein>
    <submittedName>
        <fullName evidence="1">Uncharacterized protein</fullName>
    </submittedName>
</protein>
<evidence type="ECO:0000313" key="1">
    <source>
        <dbReference type="EMBL" id="NIJ45046.1"/>
    </source>
</evidence>
<evidence type="ECO:0000313" key="2">
    <source>
        <dbReference type="Proteomes" id="UP000745859"/>
    </source>
</evidence>
<dbReference type="Proteomes" id="UP000745859">
    <property type="component" value="Unassembled WGS sequence"/>
</dbReference>
<proteinExistence type="predicted"/>
<organism evidence="1 2">
    <name type="scientific">Wenyingzhuangia heitensis</name>
    <dbReference type="NCBI Taxonomy" id="1487859"/>
    <lineage>
        <taxon>Bacteria</taxon>
        <taxon>Pseudomonadati</taxon>
        <taxon>Bacteroidota</taxon>
        <taxon>Flavobacteriia</taxon>
        <taxon>Flavobacteriales</taxon>
        <taxon>Flavobacteriaceae</taxon>
        <taxon>Wenyingzhuangia</taxon>
    </lineage>
</organism>
<reference evidence="1 2" key="1">
    <citation type="submission" date="2020-03" db="EMBL/GenBank/DDBJ databases">
        <title>Genomic Encyclopedia of Type Strains, Phase IV (KMG-IV): sequencing the most valuable type-strain genomes for metagenomic binning, comparative biology and taxonomic classification.</title>
        <authorList>
            <person name="Goeker M."/>
        </authorList>
    </citation>
    <scope>NUCLEOTIDE SEQUENCE [LARGE SCALE GENOMIC DNA]</scope>
    <source>
        <strain evidence="1 2">DSM 101599</strain>
    </source>
</reference>
<name>A0ABX0UD15_9FLAO</name>
<comment type="caution">
    <text evidence="1">The sequence shown here is derived from an EMBL/GenBank/DDBJ whole genome shotgun (WGS) entry which is preliminary data.</text>
</comment>
<keyword evidence="2" id="KW-1185">Reference proteome</keyword>
<dbReference type="EMBL" id="JAASQL010000001">
    <property type="protein sequence ID" value="NIJ45046.1"/>
    <property type="molecule type" value="Genomic_DNA"/>
</dbReference>
<accession>A0ABX0UD15</accession>
<sequence>MTLKFGLEVEGDLTPEVYKKIITQDNAYYDLAVLFEFREDQQKADEFWNKLPLSYKIDGLGGDYALTSV</sequence>